<proteinExistence type="inferred from homology"/>
<evidence type="ECO:0000256" key="2">
    <source>
        <dbReference type="ARBA" id="ARBA00008376"/>
    </source>
</evidence>
<name>A0ABM3X6G7_ERIEU</name>
<dbReference type="PANTHER" id="PTHR18914">
    <property type="entry name" value="ALPHA CATENIN"/>
    <property type="match status" value="1"/>
</dbReference>
<gene>
    <name evidence="5" type="primary">LOC132537586</name>
</gene>
<sequence>MVQPISQGKFANNSCFDLDLKPVPFSAVTQAVLRKGQMEAISTKRTKCTSGKFQCFYLLGKFSGGQEELTTSAQQSQQQNRTSRKTMLAGDSEEECWLWEEMEPAAESLILCGRNIKLVAQKLHLQPQCQSYQEELVSTAQQILMDITKVSANLGAVSFSVALKITAGCSSALPRLSQQMLLLEDACTTRMTVRAIGCCLSCLDELEAAGDADWPLGSFADLAGALQRLAGLTARGPGERLARARGLLRACVPELLAAARDPEPGSGRRHCLARARKALGQLLELLEPGAAPPPRQWSGALPRRLRQLRQLQGAPAPELLRRDRLDALLEAVVWLCLRLAAGAAPRERLRLLARCRRLLERRSAGARRLGQACGTRGPGALQPGEESAALWVAAEALSQGARTELLRQILDTFTDMQSPLQRLVQAAMGNSSMSCPGPWPLPKSLQFSLAAFHEKAKQMFRVAHLVLVCCPRQETKREMEITMAYLWGLVVRVQQLFSQNPQSSELDWTPAALQAVLQAWTRASECLLACFDDVLYIPEFLTVSVQEMTKHLYFFTWALRSEDCREFSMHVAYLQGRATHIVQVMKRYVGQNRDPILRNGLRVLIQHLEQSSLVLGAAAERFSGKPAFHDAEAVLAMAKHLVSSAQSIREGLDGTNHPDILSPLRSQVRRFDIAKERPHFILASFQDSLSPTSKLQGRPALGDSDSRTCYPRRDYLSCPMIPDTHPLRAGSFLPDVSKPACSQPGPPDRDLSTNPQKLNLAVNIVQEVLAGKGPLESETMTRLQEILTLAPSINDLAREMGHCSNARADRLLELDLPSSERNKETRHALVAIAGNWYLLCQQLFCQNQEADLAQSVAVFVELQQNLTSLVQLATKCVPMDLGKKGPYSTEEALLQMQGRLGEAETHAKELLNIVLISDGLQTPESWKESIEDECLLWSVAVQDLLHCIEKFSKRQCLFLLPLRQAIQDQQGLQAGLVRVADVSRRLQEATRLSSQLCGNEQVKGEVLFLCREVHVLTDALLDVAQILTSSPKPSPSVSTWFELLFFELTLRSVALIGHLNNINADYEHAFHDAFCPWLSVCNNSWTSPENNLQRIVSGIQEVQKIVARNQESGSCSKDLSVALEDILILTQEMAQKISVLQQHPEERGILILDWPQWEWAAKAHHAVAQLKAWKGGPIKAWRLLTQCLKSCDKQAKALEQSLSQLQPHCGEHEPAATAENSMHLQGVHAPEGSPGNIAGSADSLLTSTPAADLGRMSQDLPDTPQCLTWNQSLPECGTMDSENRITQLIQAITKEVLLMAGNLKRRGHMLTKDQLIASARKIAICGQNFARLASIIAKNCVDPRCSQELWCAVEQTQTMSRQLCIISSVKASLARSKCSEELLVENAQQLLQVVSKTMRAAEAASLRGLRQPSTDPEELEVTAFSVQWRRKLLRHRLQEASNLDCDELGLRKTSTKRPPTLAALV</sequence>
<keyword evidence="3" id="KW-0963">Cytoplasm</keyword>
<dbReference type="InterPro" id="IPR036723">
    <property type="entry name" value="Alpha-catenin/vinculin-like_sf"/>
</dbReference>
<accession>A0ABM3X6G7</accession>
<dbReference type="Proteomes" id="UP001652624">
    <property type="component" value="Chromosome 3"/>
</dbReference>
<dbReference type="GeneID" id="132537586"/>
<evidence type="ECO:0000313" key="4">
    <source>
        <dbReference type="Proteomes" id="UP001652624"/>
    </source>
</evidence>
<keyword evidence="4" id="KW-1185">Reference proteome</keyword>
<dbReference type="Gene3D" id="1.20.120.230">
    <property type="entry name" value="Alpha-catenin/vinculin-like"/>
    <property type="match status" value="4"/>
</dbReference>
<dbReference type="RefSeq" id="XP_060044416.1">
    <property type="nucleotide sequence ID" value="XM_060188433.1"/>
</dbReference>
<organism evidence="4 5">
    <name type="scientific">Erinaceus europaeus</name>
    <name type="common">Western European hedgehog</name>
    <dbReference type="NCBI Taxonomy" id="9365"/>
    <lineage>
        <taxon>Eukaryota</taxon>
        <taxon>Metazoa</taxon>
        <taxon>Chordata</taxon>
        <taxon>Craniata</taxon>
        <taxon>Vertebrata</taxon>
        <taxon>Euteleostomi</taxon>
        <taxon>Mammalia</taxon>
        <taxon>Eutheria</taxon>
        <taxon>Laurasiatheria</taxon>
        <taxon>Eulipotyphla</taxon>
        <taxon>Erinaceidae</taxon>
        <taxon>Erinaceinae</taxon>
        <taxon>Erinaceus</taxon>
    </lineage>
</organism>
<evidence type="ECO:0000256" key="3">
    <source>
        <dbReference type="ARBA" id="ARBA00022490"/>
    </source>
</evidence>
<dbReference type="InterPro" id="IPR006077">
    <property type="entry name" value="Vinculin/catenin"/>
</dbReference>
<dbReference type="SUPFAM" id="SSF47220">
    <property type="entry name" value="alpha-catenin/vinculin-like"/>
    <property type="match status" value="3"/>
</dbReference>
<reference evidence="5" key="1">
    <citation type="submission" date="2025-08" db="UniProtKB">
        <authorList>
            <consortium name="RefSeq"/>
        </authorList>
    </citation>
    <scope>IDENTIFICATION</scope>
</reference>
<evidence type="ECO:0000256" key="1">
    <source>
        <dbReference type="ARBA" id="ARBA00004496"/>
    </source>
</evidence>
<dbReference type="Pfam" id="PF01044">
    <property type="entry name" value="Vinculin"/>
    <property type="match status" value="2"/>
</dbReference>
<evidence type="ECO:0000313" key="5">
    <source>
        <dbReference type="RefSeq" id="XP_060044416.1"/>
    </source>
</evidence>
<dbReference type="PANTHER" id="PTHR18914:SF30">
    <property type="entry name" value="VINCULIN_ALPHA-CATENIN FAMILY MEMBER 1"/>
    <property type="match status" value="1"/>
</dbReference>
<comment type="subcellular location">
    <subcellularLocation>
        <location evidence="1">Cytoplasm</location>
    </subcellularLocation>
</comment>
<comment type="similarity">
    <text evidence="2">Belongs to the vinculin/alpha-catenin family.</text>
</comment>
<protein>
    <submittedName>
        <fullName evidence="5">LOW QUALITY PROTEIN: uncharacterized protein LOC132537586</fullName>
    </submittedName>
</protein>